<dbReference type="SUPFAM" id="SSF56935">
    <property type="entry name" value="Porins"/>
    <property type="match status" value="1"/>
</dbReference>
<dbReference type="Pfam" id="PF07642">
    <property type="entry name" value="BBP2"/>
    <property type="match status" value="1"/>
</dbReference>
<evidence type="ECO:0000313" key="1">
    <source>
        <dbReference type="EMBL" id="CCW35451.1"/>
    </source>
</evidence>
<dbReference type="eggNOG" id="ENOG502Z8GX">
    <property type="taxonomic scope" value="Bacteria"/>
</dbReference>
<dbReference type="KEGG" id="ccz:CCALI_01635"/>
<evidence type="ECO:0000313" key="2">
    <source>
        <dbReference type="Proteomes" id="UP000014227"/>
    </source>
</evidence>
<proteinExistence type="predicted"/>
<dbReference type="AlphaFoldDB" id="S0EVK3"/>
<keyword evidence="2" id="KW-1185">Reference proteome</keyword>
<sequence>MKIRLGRPSSPTITQASVSQRLAHAKALTYRLGVCGLLWLAVLTTAPKAARADGSSGPKPGEVDISGYLDLYYLINARSPYPAAVLTTTDGEKIGIDNVGRSFDINDRELSLSLLELNIVRNEGKGIPFSITATLTTGDTARLVHATEPGGTAAWQTIQQLYLTKTLNIMKHPVTFDAGIFVTSFGYEVIESAKNDEYSRSFGFQYAIPFYHAGLRATTPLSKTLTIQGGLVNGWNDIADDNDAKSGFVQLSWAPNASLTTNLTYMGGLEGTGAYGPALAPIHKGGIDTNLFEIQPTYQVTKDLKLAAEVDYGQGAGNVGATHYSGYWTDIAGYARYQLTPKLAVAARYDQFEDIAGVGGAGLRLGLPGYTVLREATLTLEYSLFKNQVLTRLEYRHDHANKPFFLGGHGTTTTDQDTFTLAAVVKF</sequence>
<dbReference type="PATRIC" id="fig|1303518.3.peg.1681"/>
<dbReference type="Gene3D" id="2.40.160.10">
    <property type="entry name" value="Porin"/>
    <property type="match status" value="1"/>
</dbReference>
<protein>
    <submittedName>
        <fullName evidence="1">Outer membrane protein family (DUF1597)</fullName>
    </submittedName>
</protein>
<dbReference type="InterPro" id="IPR011486">
    <property type="entry name" value="BBP2"/>
</dbReference>
<dbReference type="STRING" id="454171.CP488_02461"/>
<dbReference type="HOGENOM" id="CLU_047565_0_0_0"/>
<dbReference type="Proteomes" id="UP000014227">
    <property type="component" value="Chromosome I"/>
</dbReference>
<reference evidence="2" key="1">
    <citation type="submission" date="2013-03" db="EMBL/GenBank/DDBJ databases">
        <title>Genome sequence of Chthonomonas calidirosea, the first sequenced genome from the Armatimonadetes phylum (formally candidate division OP10).</title>
        <authorList>
            <person name="Lee K.C.Y."/>
            <person name="Morgan X.C."/>
            <person name="Dunfield P.F."/>
            <person name="Tamas I."/>
            <person name="Houghton K.M."/>
            <person name="Vyssotski M."/>
            <person name="Ryan J.L.J."/>
            <person name="Lagutin K."/>
            <person name="McDonald I.R."/>
            <person name="Stott M.B."/>
        </authorList>
    </citation>
    <scope>NUCLEOTIDE SEQUENCE [LARGE SCALE GENOMIC DNA]</scope>
    <source>
        <strain evidence="2">DSM 23976 / ICMP 18418 / T49</strain>
    </source>
</reference>
<dbReference type="InterPro" id="IPR023614">
    <property type="entry name" value="Porin_dom_sf"/>
</dbReference>
<organism evidence="1 2">
    <name type="scientific">Chthonomonas calidirosea (strain DSM 23976 / ICMP 18418 / T49)</name>
    <dbReference type="NCBI Taxonomy" id="1303518"/>
    <lineage>
        <taxon>Bacteria</taxon>
        <taxon>Bacillati</taxon>
        <taxon>Armatimonadota</taxon>
        <taxon>Chthonomonadia</taxon>
        <taxon>Chthonomonadales</taxon>
        <taxon>Chthonomonadaceae</taxon>
        <taxon>Chthonomonas</taxon>
    </lineage>
</organism>
<dbReference type="EMBL" id="HF951689">
    <property type="protein sequence ID" value="CCW35451.1"/>
    <property type="molecule type" value="Genomic_DNA"/>
</dbReference>
<gene>
    <name evidence="1" type="ORF">CCALI_01635</name>
</gene>
<accession>S0EVK3</accession>
<dbReference type="RefSeq" id="WP_016482984.1">
    <property type="nucleotide sequence ID" value="NC_021487.1"/>
</dbReference>
<dbReference type="InParanoid" id="S0EVK3"/>
<name>S0EVK3_CHTCT</name>